<organism evidence="1 2">
    <name type="scientific">Pseudobacteroides cellulosolvens ATCC 35603 = DSM 2933</name>
    <dbReference type="NCBI Taxonomy" id="398512"/>
    <lineage>
        <taxon>Bacteria</taxon>
        <taxon>Bacillati</taxon>
        <taxon>Bacillota</taxon>
        <taxon>Clostridia</taxon>
        <taxon>Eubacteriales</taxon>
        <taxon>Oscillospiraceae</taxon>
        <taxon>Pseudobacteroides</taxon>
    </lineage>
</organism>
<evidence type="ECO:0000313" key="2">
    <source>
        <dbReference type="Proteomes" id="UP000036923"/>
    </source>
</evidence>
<dbReference type="SUPFAM" id="SSF52833">
    <property type="entry name" value="Thioredoxin-like"/>
    <property type="match status" value="1"/>
</dbReference>
<proteinExistence type="predicted"/>
<dbReference type="RefSeq" id="WP_036940327.1">
    <property type="nucleotide sequence ID" value="NZ_JQKC01000013.1"/>
</dbReference>
<dbReference type="AlphaFoldDB" id="A0A0L6JJ13"/>
<dbReference type="CDD" id="cd02980">
    <property type="entry name" value="TRX_Fd_family"/>
    <property type="match status" value="1"/>
</dbReference>
<name>A0A0L6JJ13_9FIRM</name>
<keyword evidence="2" id="KW-1185">Reference proteome</keyword>
<dbReference type="STRING" id="398512.Bccel_0984"/>
<dbReference type="Gene3D" id="3.40.30.10">
    <property type="entry name" value="Glutaredoxin"/>
    <property type="match status" value="1"/>
</dbReference>
<dbReference type="eggNOG" id="COG1905">
    <property type="taxonomic scope" value="Bacteria"/>
</dbReference>
<comment type="caution">
    <text evidence="1">The sequence shown here is derived from an EMBL/GenBank/DDBJ whole genome shotgun (WGS) entry which is preliminary data.</text>
</comment>
<gene>
    <name evidence="1" type="ORF">Bccel_0984</name>
</gene>
<dbReference type="OrthoDB" id="9807975at2"/>
<evidence type="ECO:0000313" key="1">
    <source>
        <dbReference type="EMBL" id="KNY25724.1"/>
    </source>
</evidence>
<keyword evidence="1" id="KW-0830">Ubiquinone</keyword>
<dbReference type="Pfam" id="PF01257">
    <property type="entry name" value="2Fe-2S_thioredx"/>
    <property type="match status" value="1"/>
</dbReference>
<sequence length="81" mass="8887">MLSITVCIGSACHIKGAYNIINQLQQIIEEKQLDEKVSIKPALCLGHCSNAVSVKIDGEEVVSLSADNVRDFFETVVIKRL</sequence>
<dbReference type="EMBL" id="LGTC01000001">
    <property type="protein sequence ID" value="KNY25724.1"/>
    <property type="molecule type" value="Genomic_DNA"/>
</dbReference>
<protein>
    <submittedName>
        <fullName evidence="1">NADH dehydrogenase (Ubiquinone) 24 kDa subunit</fullName>
    </submittedName>
</protein>
<reference evidence="2" key="1">
    <citation type="submission" date="2015-07" db="EMBL/GenBank/DDBJ databases">
        <title>Near-Complete Genome Sequence of the Cellulolytic Bacterium Bacteroides (Pseudobacteroides) cellulosolvens ATCC 35603.</title>
        <authorList>
            <person name="Dassa B."/>
            <person name="Utturkar S.M."/>
            <person name="Klingeman D.M."/>
            <person name="Hurt R.A."/>
            <person name="Keller M."/>
            <person name="Xu J."/>
            <person name="Reddy Y.H.K."/>
            <person name="Borovok I."/>
            <person name="Grinberg I.R."/>
            <person name="Lamed R."/>
            <person name="Zhivin O."/>
            <person name="Bayer E.A."/>
            <person name="Brown S.D."/>
        </authorList>
    </citation>
    <scope>NUCLEOTIDE SEQUENCE [LARGE SCALE GENOMIC DNA]</scope>
    <source>
        <strain evidence="2">DSM 2933</strain>
    </source>
</reference>
<dbReference type="InterPro" id="IPR036249">
    <property type="entry name" value="Thioredoxin-like_sf"/>
</dbReference>
<accession>A0A0L6JJ13</accession>
<dbReference type="Proteomes" id="UP000036923">
    <property type="component" value="Unassembled WGS sequence"/>
</dbReference>